<dbReference type="SUPFAM" id="SSF101082">
    <property type="entry name" value="Typo IV secretion system protein TraC"/>
    <property type="match status" value="1"/>
</dbReference>
<dbReference type="InterPro" id="IPR014147">
    <property type="entry name" value="T4SS_TrbJ"/>
</dbReference>
<evidence type="ECO:0000313" key="3">
    <source>
        <dbReference type="EMBL" id="CUS46516.1"/>
    </source>
</evidence>
<feature type="region of interest" description="Disordered" evidence="2">
    <location>
        <begin position="1"/>
        <end position="69"/>
    </location>
</feature>
<feature type="coiled-coil region" evidence="1">
    <location>
        <begin position="191"/>
        <end position="225"/>
    </location>
</feature>
<reference evidence="3" key="1">
    <citation type="submission" date="2015-10" db="EMBL/GenBank/DDBJ databases">
        <authorList>
            <person name="Gilbert D.G."/>
        </authorList>
    </citation>
    <scope>NUCLEOTIDE SEQUENCE</scope>
</reference>
<protein>
    <submittedName>
        <fullName evidence="3">Conjugative transfer protein TrbJ</fullName>
    </submittedName>
</protein>
<evidence type="ECO:0000256" key="1">
    <source>
        <dbReference type="SAM" id="Coils"/>
    </source>
</evidence>
<organism evidence="3">
    <name type="scientific">hydrothermal vent metagenome</name>
    <dbReference type="NCBI Taxonomy" id="652676"/>
    <lineage>
        <taxon>unclassified sequences</taxon>
        <taxon>metagenomes</taxon>
        <taxon>ecological metagenomes</taxon>
    </lineage>
</organism>
<feature type="compositionally biased region" description="Basic and acidic residues" evidence="2">
    <location>
        <begin position="46"/>
        <end position="69"/>
    </location>
</feature>
<feature type="compositionally biased region" description="Basic and acidic residues" evidence="2">
    <location>
        <begin position="8"/>
        <end position="27"/>
    </location>
</feature>
<dbReference type="NCBIfam" id="NF010448">
    <property type="entry name" value="PRK13874.1"/>
    <property type="match status" value="1"/>
</dbReference>
<sequence>MAEDAPEERERRVCDPEPGRYRRLGDRARHHRELPDPAVPRQARARAADRRDLSPVRAQRPADRDHRLGDAEARLLLPIGARQPAVRSWPRAGRTRLRGRVATQRPHRDHRTDRAARGRRLCRRLAASPRPRLGRRSSHQRCTRTGDFRMIRFRKPTLALGVAALALMIAAPADAQFGGIVYDPSNYAQNVLTAARTLQQINNQITQIQNQAQSLINQARNLTNLPTSMLSSIQRDIDRTRQLITQAQQIAYKVENIDRVFGQRYPSGSLAGTSSGALVTNAQTRWTDALASYQDALRTGATVTGNIDGTRDQASTLVTASQGATGALQAAQAGNQLLALQTRQLADLTAMVAAQSRAAAIQAARAAADEAQGREQTRRFLAPGAGYVPHSVTLFHD</sequence>
<accession>A0A161K0Z1</accession>
<evidence type="ECO:0000256" key="2">
    <source>
        <dbReference type="SAM" id="MobiDB-lite"/>
    </source>
</evidence>
<name>A0A161K0Z1_9ZZZZ</name>
<keyword evidence="1" id="KW-0175">Coiled coil</keyword>
<dbReference type="NCBIfam" id="TIGR02780">
    <property type="entry name" value="TrbJ_Ti"/>
    <property type="match status" value="1"/>
</dbReference>
<dbReference type="EMBL" id="CZQE01000372">
    <property type="protein sequence ID" value="CUS46516.1"/>
    <property type="molecule type" value="Genomic_DNA"/>
</dbReference>
<gene>
    <name evidence="3" type="ORF">MGWOODY_Smn431</name>
</gene>
<proteinExistence type="predicted"/>
<dbReference type="AlphaFoldDB" id="A0A161K0Z1"/>